<keyword evidence="2" id="KW-1133">Transmembrane helix</keyword>
<evidence type="ECO:0000256" key="1">
    <source>
        <dbReference type="SAM" id="MobiDB-lite"/>
    </source>
</evidence>
<dbReference type="AlphaFoldDB" id="A0A4Y9ZLV3"/>
<dbReference type="EMBL" id="SFCI01001445">
    <property type="protein sequence ID" value="TFY75752.1"/>
    <property type="molecule type" value="Genomic_DNA"/>
</dbReference>
<gene>
    <name evidence="3" type="ORF">EWM64_g8260</name>
</gene>
<evidence type="ECO:0000313" key="4">
    <source>
        <dbReference type="Proteomes" id="UP000298061"/>
    </source>
</evidence>
<dbReference type="OrthoDB" id="2105912at2759"/>
<proteinExistence type="predicted"/>
<evidence type="ECO:0000313" key="3">
    <source>
        <dbReference type="EMBL" id="TFY75752.1"/>
    </source>
</evidence>
<comment type="caution">
    <text evidence="3">The sequence shown here is derived from an EMBL/GenBank/DDBJ whole genome shotgun (WGS) entry which is preliminary data.</text>
</comment>
<feature type="transmembrane region" description="Helical" evidence="2">
    <location>
        <begin position="109"/>
        <end position="131"/>
    </location>
</feature>
<feature type="compositionally biased region" description="Basic and acidic residues" evidence="1">
    <location>
        <begin position="199"/>
        <end position="212"/>
    </location>
</feature>
<accession>A0A4Y9ZLV3</accession>
<sequence length="212" mass="23686">MSVFAFFSENICSLEREYLLALQEVCSLSQYVRSTFTRRICSRAEKFARASKSLLARQKFARTRKVCSRVESSLAPDFLCKRTAIVLILSIFIGQVIGTAVGSKLFTTYGWRASAGLSLGLTGFMLCILLLRGPHCERYTWFGYEGGTEWRKDVVMKNQREKAEAQKGGEAEAEKSTDHEKDGDNAAVVGPSSSDDEAEKQQLDRKDPAEMV</sequence>
<evidence type="ECO:0000256" key="2">
    <source>
        <dbReference type="SAM" id="Phobius"/>
    </source>
</evidence>
<organism evidence="3 4">
    <name type="scientific">Hericium alpestre</name>
    <dbReference type="NCBI Taxonomy" id="135208"/>
    <lineage>
        <taxon>Eukaryota</taxon>
        <taxon>Fungi</taxon>
        <taxon>Dikarya</taxon>
        <taxon>Basidiomycota</taxon>
        <taxon>Agaricomycotina</taxon>
        <taxon>Agaricomycetes</taxon>
        <taxon>Russulales</taxon>
        <taxon>Hericiaceae</taxon>
        <taxon>Hericium</taxon>
    </lineage>
</organism>
<dbReference type="InterPro" id="IPR036259">
    <property type="entry name" value="MFS_trans_sf"/>
</dbReference>
<dbReference type="SUPFAM" id="SSF103473">
    <property type="entry name" value="MFS general substrate transporter"/>
    <property type="match status" value="1"/>
</dbReference>
<keyword evidence="2" id="KW-0812">Transmembrane</keyword>
<protein>
    <submittedName>
        <fullName evidence="3">Uncharacterized protein</fullName>
    </submittedName>
</protein>
<feature type="transmembrane region" description="Helical" evidence="2">
    <location>
        <begin position="84"/>
        <end position="103"/>
    </location>
</feature>
<keyword evidence="2" id="KW-0472">Membrane</keyword>
<keyword evidence="4" id="KW-1185">Reference proteome</keyword>
<feature type="region of interest" description="Disordered" evidence="1">
    <location>
        <begin position="159"/>
        <end position="212"/>
    </location>
</feature>
<reference evidence="3 4" key="1">
    <citation type="submission" date="2019-02" db="EMBL/GenBank/DDBJ databases">
        <title>Genome sequencing of the rare red list fungi Hericium alpestre (H. flagellum).</title>
        <authorList>
            <person name="Buettner E."/>
            <person name="Kellner H."/>
        </authorList>
    </citation>
    <scope>NUCLEOTIDE SEQUENCE [LARGE SCALE GENOMIC DNA]</scope>
    <source>
        <strain evidence="3 4">DSM 108284</strain>
    </source>
</reference>
<name>A0A4Y9ZLV3_9AGAM</name>
<dbReference type="STRING" id="135208.A0A4Y9ZLV3"/>
<dbReference type="Proteomes" id="UP000298061">
    <property type="component" value="Unassembled WGS sequence"/>
</dbReference>
<feature type="compositionally biased region" description="Basic and acidic residues" evidence="1">
    <location>
        <begin position="159"/>
        <end position="184"/>
    </location>
</feature>